<sequence length="252" mass="26308">MIGGRVTVGYLIAAGTEVAQADTAQRDSGGSAIAKEGAAEVPASGMPHGRGSCASGMPHGRGSRVRGMPHASWVACPWDASPFGDRVSVGCLALRGSRDRGCLMIGVRVSVGCLTVGSRVRGMPHDRGSRVHGMPHGRGSRVRGMPHASWVACPWDALRFGDRVTVGCLMIGGRVSVGCLALRGSRDRGMPHGRVSGWGTPHLQPGLGTTAAQDNLAARCILEAARSARCLLKRGYRSRRCQEVLAGLLGLN</sequence>
<dbReference type="Proteomes" id="UP001066276">
    <property type="component" value="Chromosome 2_1"/>
</dbReference>
<dbReference type="AlphaFoldDB" id="A0AAV7V8E8"/>
<reference evidence="2" key="1">
    <citation type="journal article" date="2022" name="bioRxiv">
        <title>Sequencing and chromosome-scale assembly of the giantPleurodeles waltlgenome.</title>
        <authorList>
            <person name="Brown T."/>
            <person name="Elewa A."/>
            <person name="Iarovenko S."/>
            <person name="Subramanian E."/>
            <person name="Araus A.J."/>
            <person name="Petzold A."/>
            <person name="Susuki M."/>
            <person name="Suzuki K.-i.T."/>
            <person name="Hayashi T."/>
            <person name="Toyoda A."/>
            <person name="Oliveira C."/>
            <person name="Osipova E."/>
            <person name="Leigh N.D."/>
            <person name="Simon A."/>
            <person name="Yun M.H."/>
        </authorList>
    </citation>
    <scope>NUCLEOTIDE SEQUENCE</scope>
    <source>
        <strain evidence="2">20211129_DDA</strain>
        <tissue evidence="2">Liver</tissue>
    </source>
</reference>
<keyword evidence="3" id="KW-1185">Reference proteome</keyword>
<evidence type="ECO:0000313" key="3">
    <source>
        <dbReference type="Proteomes" id="UP001066276"/>
    </source>
</evidence>
<evidence type="ECO:0000313" key="2">
    <source>
        <dbReference type="EMBL" id="KAJ1196590.1"/>
    </source>
</evidence>
<proteinExistence type="predicted"/>
<accession>A0AAV7V8E8</accession>
<name>A0AAV7V8E8_PLEWA</name>
<organism evidence="2 3">
    <name type="scientific">Pleurodeles waltl</name>
    <name type="common">Iberian ribbed newt</name>
    <dbReference type="NCBI Taxonomy" id="8319"/>
    <lineage>
        <taxon>Eukaryota</taxon>
        <taxon>Metazoa</taxon>
        <taxon>Chordata</taxon>
        <taxon>Craniata</taxon>
        <taxon>Vertebrata</taxon>
        <taxon>Euteleostomi</taxon>
        <taxon>Amphibia</taxon>
        <taxon>Batrachia</taxon>
        <taxon>Caudata</taxon>
        <taxon>Salamandroidea</taxon>
        <taxon>Salamandridae</taxon>
        <taxon>Pleurodelinae</taxon>
        <taxon>Pleurodeles</taxon>
    </lineage>
</organism>
<feature type="region of interest" description="Disordered" evidence="1">
    <location>
        <begin position="39"/>
        <end position="64"/>
    </location>
</feature>
<evidence type="ECO:0000256" key="1">
    <source>
        <dbReference type="SAM" id="MobiDB-lite"/>
    </source>
</evidence>
<gene>
    <name evidence="2" type="ORF">NDU88_000456</name>
</gene>
<comment type="caution">
    <text evidence="2">The sequence shown here is derived from an EMBL/GenBank/DDBJ whole genome shotgun (WGS) entry which is preliminary data.</text>
</comment>
<dbReference type="EMBL" id="JANPWB010000003">
    <property type="protein sequence ID" value="KAJ1196590.1"/>
    <property type="molecule type" value="Genomic_DNA"/>
</dbReference>
<protein>
    <submittedName>
        <fullName evidence="2">Uncharacterized protein</fullName>
    </submittedName>
</protein>